<proteinExistence type="predicted"/>
<reference evidence="1" key="1">
    <citation type="submission" date="2021-03" db="EMBL/GenBank/DDBJ databases">
        <authorList>
            <person name="Wang G."/>
        </authorList>
    </citation>
    <scope>NUCLEOTIDE SEQUENCE</scope>
    <source>
        <strain evidence="1">KCTC 12899</strain>
    </source>
</reference>
<keyword evidence="2" id="KW-1185">Reference proteome</keyword>
<sequence length="270" mass="31301">MEEPKSLAAQELFSWGEERVLKYLLEHDRPEWDMLRCHPAFTPKWVIYFLERHRALPGEAVADIYKNRELRGNYQVARAMVANRATPQGMAMNLVPRLRWGDLVKILRMPHLAGGVKLRIEKHMNEILPRMELGQKVALARQAPRALVRLLRMAEEPQVMRALLQNQYFTYEDALFLASYSGITPRILGVVAAHARWNQFKEVKRALLRNARTPRAAVLGLARGLTEHDLRQLMQDPGLPVYTRRIMVQLLSERYDPAKRATLRGKKPRN</sequence>
<name>A0A8J7U459_9BACT</name>
<dbReference type="Proteomes" id="UP000664417">
    <property type="component" value="Unassembled WGS sequence"/>
</dbReference>
<dbReference type="AlphaFoldDB" id="A0A8J7U459"/>
<comment type="caution">
    <text evidence="1">The sequence shown here is derived from an EMBL/GenBank/DDBJ whole genome shotgun (WGS) entry which is preliminary data.</text>
</comment>
<evidence type="ECO:0000313" key="2">
    <source>
        <dbReference type="Proteomes" id="UP000664417"/>
    </source>
</evidence>
<organism evidence="1 2">
    <name type="scientific">Acanthopleuribacter pedis</name>
    <dbReference type="NCBI Taxonomy" id="442870"/>
    <lineage>
        <taxon>Bacteria</taxon>
        <taxon>Pseudomonadati</taxon>
        <taxon>Acidobacteriota</taxon>
        <taxon>Holophagae</taxon>
        <taxon>Acanthopleuribacterales</taxon>
        <taxon>Acanthopleuribacteraceae</taxon>
        <taxon>Acanthopleuribacter</taxon>
    </lineage>
</organism>
<dbReference type="RefSeq" id="WP_207861128.1">
    <property type="nucleotide sequence ID" value="NZ_JAFREP010000022.1"/>
</dbReference>
<accession>A0A8J7U459</accession>
<protein>
    <submittedName>
        <fullName evidence="1">Uncharacterized protein</fullName>
    </submittedName>
</protein>
<evidence type="ECO:0000313" key="1">
    <source>
        <dbReference type="EMBL" id="MBO1321153.1"/>
    </source>
</evidence>
<gene>
    <name evidence="1" type="ORF">J3U88_21920</name>
</gene>
<dbReference type="EMBL" id="JAFREP010000022">
    <property type="protein sequence ID" value="MBO1321153.1"/>
    <property type="molecule type" value="Genomic_DNA"/>
</dbReference>